<evidence type="ECO:0000256" key="1">
    <source>
        <dbReference type="SAM" id="SignalP"/>
    </source>
</evidence>
<sequence>MTHRSRTQRLAMLSASAALIAGGVPGSATAFAAHSGTPSAPAPPPVTALAAVPAADWVRTTDPPSGISAELPGKATVRTATVSIEDRPVDARVYGVDTPDGGIGFAVHDMPGDQYPLEENLQRFLGSYMQNTAEPLTSHDVRKLTVDGRPALDARLTSESDGEPVTGFIRLIADDKHFVQAITLGPQANEKALKAMHEQLLAGLRIP</sequence>
<organism evidence="2 3">
    <name type="scientific">Streptomyces virginiae</name>
    <name type="common">Streptomyces cinnamonensis</name>
    <dbReference type="NCBI Taxonomy" id="1961"/>
    <lineage>
        <taxon>Bacteria</taxon>
        <taxon>Bacillati</taxon>
        <taxon>Actinomycetota</taxon>
        <taxon>Actinomycetes</taxon>
        <taxon>Kitasatosporales</taxon>
        <taxon>Streptomycetaceae</taxon>
        <taxon>Streptomyces</taxon>
    </lineage>
</organism>
<accession>A0A0L8M3A4</accession>
<dbReference type="AlphaFoldDB" id="A0A0L8M3A4"/>
<comment type="caution">
    <text evidence="2">The sequence shown here is derived from an EMBL/GenBank/DDBJ whole genome shotgun (WGS) entry which is preliminary data.</text>
</comment>
<reference evidence="3" key="1">
    <citation type="submission" date="2015-07" db="EMBL/GenBank/DDBJ databases">
        <authorList>
            <consortium name="Consortium for Microbial Forensics and Genomics (microFORGE)"/>
            <person name="Knight B.M."/>
            <person name="Roberts D.P."/>
            <person name="Lin D."/>
            <person name="Hari K."/>
            <person name="Fletcher J."/>
            <person name="Melcher U."/>
            <person name="Blagden T."/>
            <person name="Winegar R.A."/>
        </authorList>
    </citation>
    <scope>NUCLEOTIDE SEQUENCE [LARGE SCALE GENOMIC DNA]</scope>
    <source>
        <strain evidence="3">NRRL B-1447</strain>
    </source>
</reference>
<dbReference type="Proteomes" id="UP000037084">
    <property type="component" value="Unassembled WGS sequence"/>
</dbReference>
<gene>
    <name evidence="2" type="ORF">ADK75_33780</name>
</gene>
<name>A0A0L8M3A4_STRVG</name>
<evidence type="ECO:0000313" key="3">
    <source>
        <dbReference type="Proteomes" id="UP000037084"/>
    </source>
</evidence>
<proteinExistence type="predicted"/>
<dbReference type="EMBL" id="LGUV01000375">
    <property type="protein sequence ID" value="KOG44861.1"/>
    <property type="molecule type" value="Genomic_DNA"/>
</dbReference>
<feature type="chain" id="PRO_5005586869" description="Lipoprotein" evidence="1">
    <location>
        <begin position="33"/>
        <end position="207"/>
    </location>
</feature>
<evidence type="ECO:0008006" key="4">
    <source>
        <dbReference type="Google" id="ProtNLM"/>
    </source>
</evidence>
<protein>
    <recommendedName>
        <fullName evidence="4">Lipoprotein</fullName>
    </recommendedName>
</protein>
<keyword evidence="1" id="KW-0732">Signal</keyword>
<evidence type="ECO:0000313" key="2">
    <source>
        <dbReference type="EMBL" id="KOG44861.1"/>
    </source>
</evidence>
<dbReference type="PATRIC" id="fig|1961.12.peg.7440"/>
<feature type="signal peptide" evidence="1">
    <location>
        <begin position="1"/>
        <end position="32"/>
    </location>
</feature>